<dbReference type="InterPro" id="IPR036770">
    <property type="entry name" value="Ankyrin_rpt-contain_sf"/>
</dbReference>
<feature type="compositionally biased region" description="Polar residues" evidence="7">
    <location>
        <begin position="951"/>
        <end position="960"/>
    </location>
</feature>
<evidence type="ECO:0000256" key="6">
    <source>
        <dbReference type="PROSITE-ProRule" id="PRU00023"/>
    </source>
</evidence>
<dbReference type="InterPro" id="IPR000719">
    <property type="entry name" value="Prot_kinase_dom"/>
</dbReference>
<organism evidence="9">
    <name type="scientific">Rhipicephalus appendiculatus</name>
    <name type="common">Brown ear tick</name>
    <dbReference type="NCBI Taxonomy" id="34631"/>
    <lineage>
        <taxon>Eukaryota</taxon>
        <taxon>Metazoa</taxon>
        <taxon>Ecdysozoa</taxon>
        <taxon>Arthropoda</taxon>
        <taxon>Chelicerata</taxon>
        <taxon>Arachnida</taxon>
        <taxon>Acari</taxon>
        <taxon>Parasitiformes</taxon>
        <taxon>Ixodida</taxon>
        <taxon>Ixodoidea</taxon>
        <taxon>Ixodidae</taxon>
        <taxon>Rhipicephalinae</taxon>
        <taxon>Rhipicephalus</taxon>
        <taxon>Rhipicephalus</taxon>
    </lineage>
</organism>
<dbReference type="GO" id="GO:0044218">
    <property type="term" value="C:other organism cell membrane"/>
    <property type="evidence" value="ECO:0007669"/>
    <property type="project" value="UniProtKB-KW"/>
</dbReference>
<dbReference type="PROSITE" id="PS50088">
    <property type="entry name" value="ANK_REPEAT"/>
    <property type="match status" value="2"/>
</dbReference>
<dbReference type="SUPFAM" id="SSF48403">
    <property type="entry name" value="Ankyrin repeat"/>
    <property type="match status" value="1"/>
</dbReference>
<dbReference type="Pfam" id="PF12796">
    <property type="entry name" value="Ank_2"/>
    <property type="match status" value="1"/>
</dbReference>
<dbReference type="PROSITE" id="PS50297">
    <property type="entry name" value="ANK_REP_REGION"/>
    <property type="match status" value="2"/>
</dbReference>
<dbReference type="InterPro" id="IPR039339">
    <property type="entry name" value="Tex14"/>
</dbReference>
<dbReference type="GO" id="GO:0006887">
    <property type="term" value="P:exocytosis"/>
    <property type="evidence" value="ECO:0007669"/>
    <property type="project" value="UniProtKB-KW"/>
</dbReference>
<keyword evidence="9" id="KW-0808">Transferase</keyword>
<feature type="region of interest" description="Disordered" evidence="7">
    <location>
        <begin position="632"/>
        <end position="667"/>
    </location>
</feature>
<dbReference type="InterPro" id="IPR002110">
    <property type="entry name" value="Ankyrin_rpt"/>
</dbReference>
<keyword evidence="4" id="KW-0528">Neurotoxin</keyword>
<keyword evidence="3" id="KW-1052">Target cell membrane</keyword>
<evidence type="ECO:0000256" key="3">
    <source>
        <dbReference type="ARBA" id="ARBA00022537"/>
    </source>
</evidence>
<keyword evidence="9" id="KW-0418">Kinase</keyword>
<proteinExistence type="predicted"/>
<dbReference type="GO" id="GO:0045171">
    <property type="term" value="C:intercellular bridge"/>
    <property type="evidence" value="ECO:0007669"/>
    <property type="project" value="TreeGrafter"/>
</dbReference>
<feature type="repeat" description="ANK" evidence="6">
    <location>
        <begin position="35"/>
        <end position="67"/>
    </location>
</feature>
<dbReference type="PANTHER" id="PTHR23060">
    <property type="entry name" value="TESTIS EXPRESSED GENE 14"/>
    <property type="match status" value="1"/>
</dbReference>
<evidence type="ECO:0000256" key="7">
    <source>
        <dbReference type="SAM" id="MobiDB-lite"/>
    </source>
</evidence>
<evidence type="ECO:0000256" key="1">
    <source>
        <dbReference type="ARBA" id="ARBA00004175"/>
    </source>
</evidence>
<keyword evidence="4" id="KW-0800">Toxin</keyword>
<dbReference type="GO" id="GO:0000776">
    <property type="term" value="C:kinetochore"/>
    <property type="evidence" value="ECO:0007669"/>
    <property type="project" value="TreeGrafter"/>
</dbReference>
<dbReference type="Pfam" id="PF07714">
    <property type="entry name" value="PK_Tyr_Ser-Thr"/>
    <property type="match status" value="1"/>
</dbReference>
<dbReference type="GO" id="GO:0030496">
    <property type="term" value="C:midbody"/>
    <property type="evidence" value="ECO:0007669"/>
    <property type="project" value="TreeGrafter"/>
</dbReference>
<keyword evidence="2" id="KW-0268">Exocytosis</keyword>
<dbReference type="GO" id="GO:0051306">
    <property type="term" value="P:mitotic sister chromatid separation"/>
    <property type="evidence" value="ECO:0007669"/>
    <property type="project" value="InterPro"/>
</dbReference>
<feature type="compositionally biased region" description="Low complexity" evidence="7">
    <location>
        <begin position="588"/>
        <end position="600"/>
    </location>
</feature>
<dbReference type="GO" id="GO:0044231">
    <property type="term" value="C:host cell presynaptic membrane"/>
    <property type="evidence" value="ECO:0007669"/>
    <property type="project" value="UniProtKB-KW"/>
</dbReference>
<evidence type="ECO:0000259" key="8">
    <source>
        <dbReference type="PROSITE" id="PS50011"/>
    </source>
</evidence>
<dbReference type="GO" id="GO:0043063">
    <property type="term" value="P:intercellular bridge organization"/>
    <property type="evidence" value="ECO:0007669"/>
    <property type="project" value="InterPro"/>
</dbReference>
<dbReference type="GO" id="GO:0007140">
    <property type="term" value="P:male meiotic nuclear division"/>
    <property type="evidence" value="ECO:0007669"/>
    <property type="project" value="InterPro"/>
</dbReference>
<feature type="domain" description="Protein kinase" evidence="8">
    <location>
        <begin position="183"/>
        <end position="492"/>
    </location>
</feature>
<reference evidence="9" key="1">
    <citation type="journal article" date="2016" name="Ticks Tick Borne Dis.">
        <title>De novo assembly and annotation of the salivary gland transcriptome of Rhipicephalus appendiculatus male and female ticks during blood feeding.</title>
        <authorList>
            <person name="de Castro M.H."/>
            <person name="de Klerk D."/>
            <person name="Pienaar R."/>
            <person name="Latif A.A."/>
            <person name="Rees D.J."/>
            <person name="Mans B.J."/>
        </authorList>
    </citation>
    <scope>NUCLEOTIDE SEQUENCE</scope>
    <source>
        <tissue evidence="9">Salivary glands</tissue>
    </source>
</reference>
<comment type="subcellular location">
    <subcellularLocation>
        <location evidence="1">Target cell membrane</location>
    </subcellularLocation>
</comment>
<keyword evidence="5" id="KW-0472">Membrane</keyword>
<name>A0A131YHM3_RHIAP</name>
<dbReference type="SUPFAM" id="SSF56112">
    <property type="entry name" value="Protein kinase-like (PK-like)"/>
    <property type="match status" value="1"/>
</dbReference>
<dbReference type="SMART" id="SM00248">
    <property type="entry name" value="ANK"/>
    <property type="match status" value="4"/>
</dbReference>
<accession>A0A131YHM3</accession>
<protein>
    <submittedName>
        <fullName evidence="9">Inactive serine/threonine protein kinase TEX14 like</fullName>
    </submittedName>
</protein>
<feature type="compositionally biased region" description="Low complexity" evidence="7">
    <location>
        <begin position="961"/>
        <end position="981"/>
    </location>
</feature>
<dbReference type="GO" id="GO:0005524">
    <property type="term" value="F:ATP binding"/>
    <property type="evidence" value="ECO:0007669"/>
    <property type="project" value="InterPro"/>
</dbReference>
<sequence length="981" mass="106469">MASSTKLHDAVRHDRCRLISRLVAEGTPVDAVDASGNSALFVAITDGPVSAVPYLLQAGADPNFRCSEGATPVHAACRRGSRALLQQLLECGGDLRLRDASGRTPQDWALGHADPQCRRKLVAFINTKRALAYRFGDAAALLEDDGAGGAGGLDGSPTKGGAAAAASLRRRLVGRPAAPRRPWCGERIRADGGFGVVYCSPARETGVTTFVPFIASNYLYNSEENNIIWSGPQSLMQTMYWDKLKVSVKKSSLSGSHSRGPGSDILITELEKVRRLSFHPYLLWPLAVSPVQNMDDMLLVFECIHFGSLFDILHNAQQLLGGRGSLDHGRLLLVLQQTCEALLFLHSRQWVHGCVSSHCIYVVSPCLGKLGNFEFVQRSEDAEANDAYSPPTDDFLDFYCHWLAPEVLTGSRPTKMADLYQFCVVLWEVFTEEVPWGSAERAAVERAVTQEHRGLSHRSEIPPPLDTLVHAGLALDPAERHTDLEDVYQALAAIVQEGQGNVGFALGRLEQAGDTCRVKSTPGKPLPSRQASTVEVEHTTFVHRPTSMRRRAPSTIADDVSDTVEELISLADERAAPLHRSPPRRPNRSQPTRGTFTTTTATSAQADLLDSKFDQISLTSSLDPMEYISETPKVPTFSSRPLEKPSFEACTQTDPETPPPLRPRTRGFVPASERVSVSNIRTSSRFTDNLLLGPEEVPSAKTSSARVAHQPTIVTAQQQQPLQQSAIGGGSLIGSGSMRRTVRPCKPASHSYGVSPFAQGGASRIISSANSQQHRAMMDTSTSTYNAEVSSQQQQWRVRQGMMETRHRQQTTFASRGTNVCRVDDAILEGLGDGERYHKELVGRSVCAETSSQPKKREEEEERTLVADYSLPSGLGMMGDDNAEGSEVKSVQTEPHHAYKVEVVTMTCPVIQHTLTVTSTNLLTGETTVTEESTGADVVQVQWNPDQINITTPDTSLNSSAGAAGVPDVSPAAVPSAPAQD</sequence>
<dbReference type="GO" id="GO:0004674">
    <property type="term" value="F:protein serine/threonine kinase activity"/>
    <property type="evidence" value="ECO:0007669"/>
    <property type="project" value="UniProtKB-KW"/>
</dbReference>
<evidence type="ECO:0000256" key="4">
    <source>
        <dbReference type="ARBA" id="ARBA00023028"/>
    </source>
</evidence>
<dbReference type="EMBL" id="GEDV01009744">
    <property type="protein sequence ID" value="JAP78813.1"/>
    <property type="molecule type" value="Transcribed_RNA"/>
</dbReference>
<evidence type="ECO:0000256" key="5">
    <source>
        <dbReference type="ARBA" id="ARBA00023298"/>
    </source>
</evidence>
<evidence type="ECO:0000256" key="2">
    <source>
        <dbReference type="ARBA" id="ARBA00022483"/>
    </source>
</evidence>
<dbReference type="Gene3D" id="1.25.40.20">
    <property type="entry name" value="Ankyrin repeat-containing domain"/>
    <property type="match status" value="1"/>
</dbReference>
<keyword evidence="6" id="KW-0040">ANK repeat</keyword>
<dbReference type="InterPro" id="IPR001245">
    <property type="entry name" value="Ser-Thr/Tyr_kinase_cat_dom"/>
</dbReference>
<dbReference type="AlphaFoldDB" id="A0A131YHM3"/>
<dbReference type="Gene3D" id="1.10.510.10">
    <property type="entry name" value="Transferase(Phosphotransferase) domain 1"/>
    <property type="match status" value="1"/>
</dbReference>
<dbReference type="GO" id="GO:0007094">
    <property type="term" value="P:mitotic spindle assembly checkpoint signaling"/>
    <property type="evidence" value="ECO:0007669"/>
    <property type="project" value="InterPro"/>
</dbReference>
<dbReference type="GO" id="GO:0008608">
    <property type="term" value="P:attachment of spindle microtubules to kinetochore"/>
    <property type="evidence" value="ECO:0007669"/>
    <property type="project" value="InterPro"/>
</dbReference>
<keyword evidence="9" id="KW-0723">Serine/threonine-protein kinase</keyword>
<dbReference type="InterPro" id="IPR011009">
    <property type="entry name" value="Kinase-like_dom_sf"/>
</dbReference>
<dbReference type="PROSITE" id="PS50011">
    <property type="entry name" value="PROTEIN_KINASE_DOM"/>
    <property type="match status" value="1"/>
</dbReference>
<feature type="region of interest" description="Disordered" evidence="7">
    <location>
        <begin position="572"/>
        <end position="600"/>
    </location>
</feature>
<feature type="region of interest" description="Disordered" evidence="7">
    <location>
        <begin position="951"/>
        <end position="981"/>
    </location>
</feature>
<dbReference type="PANTHER" id="PTHR23060:SF3">
    <property type="entry name" value="TESTIS EXPRESSED 14, INTERCELLULAR BRIDGE FORMING FACTOR"/>
    <property type="match status" value="1"/>
</dbReference>
<evidence type="ECO:0000313" key="9">
    <source>
        <dbReference type="EMBL" id="JAP78813.1"/>
    </source>
</evidence>
<feature type="repeat" description="ANK" evidence="6">
    <location>
        <begin position="68"/>
        <end position="100"/>
    </location>
</feature>
<keyword evidence="4" id="KW-0638">Presynaptic neurotoxin</keyword>
<keyword evidence="5" id="KW-1053">Target membrane</keyword>